<dbReference type="PIRSF" id="PIRSF001227">
    <property type="entry name" value="Pen_acylase"/>
    <property type="match status" value="1"/>
</dbReference>
<keyword evidence="3" id="KW-0378">Hydrolase</keyword>
<evidence type="ECO:0000256" key="3">
    <source>
        <dbReference type="ARBA" id="ARBA00022801"/>
    </source>
</evidence>
<evidence type="ECO:0000256" key="1">
    <source>
        <dbReference type="ARBA" id="ARBA00006586"/>
    </source>
</evidence>
<feature type="binding site" evidence="6">
    <location>
        <position position="308"/>
    </location>
    <ligand>
        <name>Ca(2+)</name>
        <dbReference type="ChEBI" id="CHEBI:29108"/>
    </ligand>
</feature>
<dbReference type="PANTHER" id="PTHR34218">
    <property type="entry name" value="PEPTIDASE S45 PENICILLIN AMIDASE"/>
    <property type="match status" value="1"/>
</dbReference>
<evidence type="ECO:0000256" key="5">
    <source>
        <dbReference type="PIRSR" id="PIRSR001227-1"/>
    </source>
</evidence>
<feature type="active site" description="Nucleophile" evidence="5">
    <location>
        <position position="234"/>
    </location>
</feature>
<dbReference type="RefSeq" id="WP_164211543.1">
    <property type="nucleotide sequence ID" value="NZ_JAAGSC010000041.1"/>
</dbReference>
<dbReference type="GO" id="GO:0046872">
    <property type="term" value="F:metal ion binding"/>
    <property type="evidence" value="ECO:0007669"/>
    <property type="project" value="UniProtKB-KW"/>
</dbReference>
<evidence type="ECO:0000256" key="6">
    <source>
        <dbReference type="PIRSR" id="PIRSR001227-2"/>
    </source>
</evidence>
<keyword evidence="6" id="KW-0479">Metal-binding</keyword>
<gene>
    <name evidence="8" type="ORF">G3I74_10560</name>
</gene>
<keyword evidence="7" id="KW-0472">Membrane</keyword>
<evidence type="ECO:0000313" key="9">
    <source>
        <dbReference type="Proteomes" id="UP000484885"/>
    </source>
</evidence>
<comment type="caution">
    <text evidence="8">The sequence shown here is derived from an EMBL/GenBank/DDBJ whole genome shotgun (WGS) entry which is preliminary data.</text>
</comment>
<dbReference type="SUPFAM" id="SSF56235">
    <property type="entry name" value="N-terminal nucleophile aminohydrolases (Ntn hydrolases)"/>
    <property type="match status" value="1"/>
</dbReference>
<dbReference type="GO" id="GO:0017000">
    <property type="term" value="P:antibiotic biosynthetic process"/>
    <property type="evidence" value="ECO:0007669"/>
    <property type="project" value="InterPro"/>
</dbReference>
<dbReference type="PANTHER" id="PTHR34218:SF3">
    <property type="entry name" value="ACYL-HOMOSERINE LACTONE ACYLASE PVDQ"/>
    <property type="match status" value="1"/>
</dbReference>
<dbReference type="Proteomes" id="UP000484885">
    <property type="component" value="Unassembled WGS sequence"/>
</dbReference>
<dbReference type="Gene3D" id="1.10.439.10">
    <property type="entry name" value="Penicillin Amidohydrolase, domain 1"/>
    <property type="match status" value="1"/>
</dbReference>
<evidence type="ECO:0000256" key="7">
    <source>
        <dbReference type="SAM" id="Phobius"/>
    </source>
</evidence>
<dbReference type="Pfam" id="PF01804">
    <property type="entry name" value="Penicil_amidase"/>
    <property type="match status" value="1"/>
</dbReference>
<dbReference type="AlphaFoldDB" id="A0A845UWE7"/>
<name>A0A845UWE7_9GAMM</name>
<keyword evidence="2" id="KW-0732">Signal</keyword>
<keyword evidence="7" id="KW-0812">Transmembrane</keyword>
<dbReference type="InterPro" id="IPR014395">
    <property type="entry name" value="Pen/GL7ACA/AHL_acylase"/>
</dbReference>
<protein>
    <submittedName>
        <fullName evidence="8">Penicillin acylase family protein</fullName>
    </submittedName>
</protein>
<dbReference type="InterPro" id="IPR002692">
    <property type="entry name" value="S45"/>
</dbReference>
<keyword evidence="7" id="KW-1133">Transmembrane helix</keyword>
<proteinExistence type="inferred from homology"/>
<dbReference type="Gene3D" id="1.10.1400.10">
    <property type="match status" value="1"/>
</dbReference>
<dbReference type="InterPro" id="IPR029055">
    <property type="entry name" value="Ntn_hydrolases_N"/>
</dbReference>
<keyword evidence="9" id="KW-1185">Reference proteome</keyword>
<evidence type="ECO:0000256" key="4">
    <source>
        <dbReference type="ARBA" id="ARBA00023145"/>
    </source>
</evidence>
<keyword evidence="6" id="KW-0106">Calcium</keyword>
<sequence length="760" mass="84553">MSTKTGKILARSFWVSLISVVILIAAGWFGARMWLAQSQMPYDGQSSVAGLSDEVEILFDRRGIPRIHGQTDRDVLLALGWLHAGERLFQMELIRRMASGELAELFGPAALELDILNRGFGFARRVAEDPPRLDPETAALIDAYVTGINQRMKAAERLPPEFLLLGHTPRPWTRADVLSVAYYQTFYPLTLVQQIRDAYLTVTEDFGPEAGAWLETLTGSGIPSIPALRLTEASNTWVVAPERSQSGAALHASDPHLEFDTAPGLWYAAGLHSDETLDVVGVTAPGLPFVAMGHNGRIAWAFTVAPVDLFELYRLERDPDRPERILGPDGWIELIERREHIAVGGQDEALAQTYRFVPFGKVIETSPSEVLVLRWAGFELPIAPLIQHGIAINRAEDFDQFRTAAGDMGALSVNWSYSDKAGHIGYVQSTPVPVREHEEFFRVLDGADPQYQWRGFHPPAARPFALDPAQGWLANANNLAAGPDWAYPLPGFYYQDRIRHAVDLLESQEVFDQADMTRFQLDRSSDRALAWKNWLAETAEASGRTVIAGDLHEWNGEMSVASDVAGLFARWWGYLPRALFDSNGESDRPDWRTLRPLTDRWLREQENNAPGLAVRDRDQAAAIALDDALRAGARPLGQIQTLHVRHPLAQSTLLDRWLNLSRGPFPFGGDSASLNAAFARFDPETATWQARAGASMRFVLDWDNPDAFTLTLALGQSGNPFSPHFDSFLGDFLAGTPWTVPWSRDEVEQTTVSRMTLTPR</sequence>
<reference evidence="8 9" key="1">
    <citation type="submission" date="2020-02" db="EMBL/GenBank/DDBJ databases">
        <authorList>
            <person name="Zhang X.-Y."/>
        </authorList>
    </citation>
    <scope>NUCLEOTIDE SEQUENCE [LARGE SCALE GENOMIC DNA]</scope>
    <source>
        <strain evidence="8 9">C33</strain>
    </source>
</reference>
<dbReference type="Gene3D" id="2.30.120.10">
    <property type="match status" value="1"/>
</dbReference>
<evidence type="ECO:0000256" key="2">
    <source>
        <dbReference type="ARBA" id="ARBA00022729"/>
    </source>
</evidence>
<feature type="transmembrane region" description="Helical" evidence="7">
    <location>
        <begin position="12"/>
        <end position="35"/>
    </location>
</feature>
<dbReference type="EMBL" id="JAAGSC010000041">
    <property type="protein sequence ID" value="NDY96173.1"/>
    <property type="molecule type" value="Genomic_DNA"/>
</dbReference>
<dbReference type="CDD" id="cd03747">
    <property type="entry name" value="Ntn_PGA_like"/>
    <property type="match status" value="1"/>
</dbReference>
<dbReference type="InterPro" id="IPR043146">
    <property type="entry name" value="Penicillin_amidase_N_B-knob"/>
</dbReference>
<keyword evidence="4" id="KW-0865">Zymogen</keyword>
<organism evidence="8 9">
    <name type="scientific">Wenzhouxiangella limi</name>
    <dbReference type="NCBI Taxonomy" id="2707351"/>
    <lineage>
        <taxon>Bacteria</taxon>
        <taxon>Pseudomonadati</taxon>
        <taxon>Pseudomonadota</taxon>
        <taxon>Gammaproteobacteria</taxon>
        <taxon>Chromatiales</taxon>
        <taxon>Wenzhouxiangellaceae</taxon>
        <taxon>Wenzhouxiangella</taxon>
    </lineage>
</organism>
<dbReference type="Gene3D" id="3.60.20.10">
    <property type="entry name" value="Glutamine Phosphoribosylpyrophosphate, subunit 1, domain 1"/>
    <property type="match status" value="1"/>
</dbReference>
<dbReference type="InterPro" id="IPR043147">
    <property type="entry name" value="Penicillin_amidase_A-knob"/>
</dbReference>
<dbReference type="InterPro" id="IPR023343">
    <property type="entry name" value="Penicillin_amidase_dom1"/>
</dbReference>
<comment type="cofactor">
    <cofactor evidence="6">
        <name>Ca(2+)</name>
        <dbReference type="ChEBI" id="CHEBI:29108"/>
    </cofactor>
    <text evidence="6">Binds 1 Ca(2+) ion per dimer.</text>
</comment>
<dbReference type="GO" id="GO:0016811">
    <property type="term" value="F:hydrolase activity, acting on carbon-nitrogen (but not peptide) bonds, in linear amides"/>
    <property type="evidence" value="ECO:0007669"/>
    <property type="project" value="InterPro"/>
</dbReference>
<evidence type="ECO:0000313" key="8">
    <source>
        <dbReference type="EMBL" id="NDY96173.1"/>
    </source>
</evidence>
<accession>A0A845UWE7</accession>
<comment type="similarity">
    <text evidence="1">Belongs to the peptidase S45 family.</text>
</comment>